<evidence type="ECO:0000256" key="3">
    <source>
        <dbReference type="ARBA" id="ARBA00022771"/>
    </source>
</evidence>
<dbReference type="Gramene" id="PGSC0003DMT400018114">
    <property type="protein sequence ID" value="PGSC0003DMT400018114"/>
    <property type="gene ID" value="PGSC0003DMG400007030"/>
</dbReference>
<dbReference type="AlphaFoldDB" id="M1AA24"/>
<dbReference type="eggNOG" id="KOG0851">
    <property type="taxonomic scope" value="Eukaryota"/>
</dbReference>
<keyword evidence="9" id="KW-1185">Reference proteome</keyword>
<dbReference type="PaxDb" id="4113-PGSC0003DMT400018118"/>
<evidence type="ECO:0000313" key="8">
    <source>
        <dbReference type="EnsemblPlants" id="PGSC0003DMT400018114"/>
    </source>
</evidence>
<dbReference type="InterPro" id="IPR047192">
    <property type="entry name" value="Euk_RPA1_DBD_C"/>
</dbReference>
<dbReference type="CDD" id="cd04476">
    <property type="entry name" value="RPA1_DBD_C"/>
    <property type="match status" value="1"/>
</dbReference>
<evidence type="ECO:0000313" key="9">
    <source>
        <dbReference type="Proteomes" id="UP000011115"/>
    </source>
</evidence>
<dbReference type="Proteomes" id="UP000011115">
    <property type="component" value="Unassembled WGS sequence"/>
</dbReference>
<keyword evidence="5" id="KW-0238">DNA-binding</keyword>
<dbReference type="InParanoid" id="M1AA24"/>
<dbReference type="HOGENOM" id="CLU_861681_0_0_1"/>
<dbReference type="Gramene" id="PGSC0003DMT400018118">
    <property type="protein sequence ID" value="PGSC0003DMT400018118"/>
    <property type="gene ID" value="PGSC0003DMG400007030"/>
</dbReference>
<dbReference type="ExpressionAtlas" id="M1AA24">
    <property type="expression patterns" value="baseline"/>
</dbReference>
<dbReference type="PANTHER" id="PTHR47165">
    <property type="entry name" value="OS03G0429900 PROTEIN"/>
    <property type="match status" value="1"/>
</dbReference>
<dbReference type="OMA" id="YWIVAKL"/>
<dbReference type="Gramene" id="PGSC0003DMT400018117">
    <property type="protein sequence ID" value="PGSC0003DMT400018117"/>
    <property type="gene ID" value="PGSC0003DMG400007030"/>
</dbReference>
<dbReference type="STRING" id="4113.M1AA24"/>
<evidence type="ECO:0000256" key="4">
    <source>
        <dbReference type="ARBA" id="ARBA00022833"/>
    </source>
</evidence>
<name>M1AA24_SOLTU</name>
<sequence>MQVRKLRENYYVHSCWDETKLWINSNLPQPTDFKNRLVASCGPKFEMIFQTNPQQYIWDELSKGIVPFKFLSDLIQCTEESAYWIAAKVVYLKIDHGWSHSACKKCLTVVDQVENRYYCSKCNKEVISIIHRYNLQMYVTDGTAFISLLFLNREVFQLIEKPAKELNEGLLENVECSYPSELDDLIEKKLMFKVMIEESNISKKDDVYKVIEFTNDETLLKKYCQPSIQVTLNDSSFDYGQSYGGDKHFEKTKAARRASIIDEELRQQRIREIGVGASSSVSTTDGVVRVDVNTIEGVETDAGTTEGDPIFNPAGFGKTDPPTC</sequence>
<reference evidence="9" key="1">
    <citation type="journal article" date="2011" name="Nature">
        <title>Genome sequence and analysis of the tuber crop potato.</title>
        <authorList>
            <consortium name="The Potato Genome Sequencing Consortium"/>
        </authorList>
    </citation>
    <scope>NUCLEOTIDE SEQUENCE [LARGE SCALE GENOMIC DNA]</scope>
    <source>
        <strain evidence="9">cv. DM1-3 516 R44</strain>
    </source>
</reference>
<evidence type="ECO:0000256" key="2">
    <source>
        <dbReference type="ARBA" id="ARBA00022723"/>
    </source>
</evidence>
<dbReference type="GO" id="GO:0003677">
    <property type="term" value="F:DNA binding"/>
    <property type="evidence" value="ECO:0007669"/>
    <property type="project" value="UniProtKB-KW"/>
</dbReference>
<evidence type="ECO:0000256" key="5">
    <source>
        <dbReference type="ARBA" id="ARBA00023125"/>
    </source>
</evidence>
<dbReference type="Gene3D" id="2.40.50.140">
    <property type="entry name" value="Nucleic acid-binding proteins"/>
    <property type="match status" value="1"/>
</dbReference>
<evidence type="ECO:0000256" key="1">
    <source>
        <dbReference type="ARBA" id="ARBA00005690"/>
    </source>
</evidence>
<dbReference type="InterPro" id="IPR013955">
    <property type="entry name" value="Rep_factor-A_C"/>
</dbReference>
<accession>M1AA24</accession>
<organism evidence="8 9">
    <name type="scientific">Solanum tuberosum</name>
    <name type="common">Potato</name>
    <dbReference type="NCBI Taxonomy" id="4113"/>
    <lineage>
        <taxon>Eukaryota</taxon>
        <taxon>Viridiplantae</taxon>
        <taxon>Streptophyta</taxon>
        <taxon>Embryophyta</taxon>
        <taxon>Tracheophyta</taxon>
        <taxon>Spermatophyta</taxon>
        <taxon>Magnoliopsida</taxon>
        <taxon>eudicotyledons</taxon>
        <taxon>Gunneridae</taxon>
        <taxon>Pentapetalae</taxon>
        <taxon>asterids</taxon>
        <taxon>lamiids</taxon>
        <taxon>Solanales</taxon>
        <taxon>Solanaceae</taxon>
        <taxon>Solanoideae</taxon>
        <taxon>Solaneae</taxon>
        <taxon>Solanum</taxon>
    </lineage>
</organism>
<dbReference type="Pfam" id="PF08646">
    <property type="entry name" value="Rep_fac-A_C"/>
    <property type="match status" value="1"/>
</dbReference>
<proteinExistence type="inferred from homology"/>
<keyword evidence="2" id="KW-0479">Metal-binding</keyword>
<evidence type="ECO:0000259" key="7">
    <source>
        <dbReference type="Pfam" id="PF08646"/>
    </source>
</evidence>
<protein>
    <submittedName>
        <fullName evidence="8">Transposase</fullName>
    </submittedName>
</protein>
<dbReference type="InterPro" id="IPR012340">
    <property type="entry name" value="NA-bd_OB-fold"/>
</dbReference>
<dbReference type="EnsemblPlants" id="PGSC0003DMT400018114">
    <property type="protein sequence ID" value="PGSC0003DMT400018114"/>
    <property type="gene ID" value="PGSC0003DMG400007030"/>
</dbReference>
<dbReference type="EnsemblPlants" id="PGSC0003DMT400018117">
    <property type="protein sequence ID" value="PGSC0003DMT400018117"/>
    <property type="gene ID" value="PGSC0003DMG400007030"/>
</dbReference>
<keyword evidence="4" id="KW-0862">Zinc</keyword>
<feature type="domain" description="Replication factor A C-terminal" evidence="7">
    <location>
        <begin position="85"/>
        <end position="202"/>
    </location>
</feature>
<feature type="region of interest" description="Disordered" evidence="6">
    <location>
        <begin position="300"/>
        <end position="324"/>
    </location>
</feature>
<evidence type="ECO:0000256" key="6">
    <source>
        <dbReference type="SAM" id="MobiDB-lite"/>
    </source>
</evidence>
<reference evidence="8" key="2">
    <citation type="submission" date="2015-06" db="UniProtKB">
        <authorList>
            <consortium name="EnsemblPlants"/>
        </authorList>
    </citation>
    <scope>IDENTIFICATION</scope>
    <source>
        <strain evidence="8">DM1-3 516 R44</strain>
    </source>
</reference>
<dbReference type="SUPFAM" id="SSF50249">
    <property type="entry name" value="Nucleic acid-binding proteins"/>
    <property type="match status" value="1"/>
</dbReference>
<dbReference type="EnsemblPlants" id="PGSC0003DMT400018118">
    <property type="protein sequence ID" value="PGSC0003DMT400018118"/>
    <property type="gene ID" value="PGSC0003DMG400007030"/>
</dbReference>
<keyword evidence="3" id="KW-0863">Zinc-finger</keyword>
<dbReference type="PANTHER" id="PTHR47165:SF4">
    <property type="entry name" value="OS03G0429900 PROTEIN"/>
    <property type="match status" value="1"/>
</dbReference>
<dbReference type="GO" id="GO:0008270">
    <property type="term" value="F:zinc ion binding"/>
    <property type="evidence" value="ECO:0007669"/>
    <property type="project" value="UniProtKB-KW"/>
</dbReference>
<comment type="similarity">
    <text evidence="1">Belongs to the replication factor A protein 1 family.</text>
</comment>